<keyword evidence="10" id="KW-1185">Reference proteome</keyword>
<dbReference type="FunFam" id="1.10.3470.10:FF:000001">
    <property type="entry name" value="Vitamin B12 ABC transporter permease BtuC"/>
    <property type="match status" value="1"/>
</dbReference>
<feature type="transmembrane region" description="Helical" evidence="8">
    <location>
        <begin position="110"/>
        <end position="130"/>
    </location>
</feature>
<dbReference type="CDD" id="cd06550">
    <property type="entry name" value="TM_ABC_iron-siderophores_like"/>
    <property type="match status" value="1"/>
</dbReference>
<dbReference type="InterPro" id="IPR000522">
    <property type="entry name" value="ABC_transptr_permease_BtuC"/>
</dbReference>
<evidence type="ECO:0000256" key="1">
    <source>
        <dbReference type="ARBA" id="ARBA00004651"/>
    </source>
</evidence>
<organism evidence="9 10">
    <name type="scientific">Paenibacillus paeoniae</name>
    <dbReference type="NCBI Taxonomy" id="2292705"/>
    <lineage>
        <taxon>Bacteria</taxon>
        <taxon>Bacillati</taxon>
        <taxon>Bacillota</taxon>
        <taxon>Bacilli</taxon>
        <taxon>Bacillales</taxon>
        <taxon>Paenibacillaceae</taxon>
        <taxon>Paenibacillus</taxon>
    </lineage>
</organism>
<evidence type="ECO:0000256" key="3">
    <source>
        <dbReference type="ARBA" id="ARBA00022448"/>
    </source>
</evidence>
<keyword evidence="7 8" id="KW-0472">Membrane</keyword>
<evidence type="ECO:0000256" key="2">
    <source>
        <dbReference type="ARBA" id="ARBA00007935"/>
    </source>
</evidence>
<feature type="transmembrane region" description="Helical" evidence="8">
    <location>
        <begin position="213"/>
        <end position="231"/>
    </location>
</feature>
<feature type="transmembrane region" description="Helical" evidence="8">
    <location>
        <begin position="252"/>
        <end position="283"/>
    </location>
</feature>
<dbReference type="AlphaFoldDB" id="A0A371PGR8"/>
<proteinExistence type="inferred from homology"/>
<dbReference type="Pfam" id="PF01032">
    <property type="entry name" value="FecCD"/>
    <property type="match status" value="1"/>
</dbReference>
<dbReference type="PANTHER" id="PTHR30472">
    <property type="entry name" value="FERRIC ENTEROBACTIN TRANSPORT SYSTEM PERMEASE PROTEIN"/>
    <property type="match status" value="1"/>
</dbReference>
<sequence>MGRTKENSNLDDREAVIRPLGSRSYFGLFMVIGVLLLLLAAAASLSYGAARMNLATAWTAVFHFDPNLTEHQIIQSLRIPRTAADMIAGMCLAVAGAVMQGYTRNPLADSGLMGVNAGAAFAMAIALAFLPGQLQTSTLLISFAGAGLGAGLTYLAVSMSRRGMTPQRLVLAGLSITMLFGALGTFISLNYGIGHALAYWTSGSVAGATWTEIKLVIPWFLGGLGLSLFIARSITALSLGEELAKGFGQRIVLVKLLATLAVLLLAGVSVALVGPIGFVGLIVPHMMRFFVGVDYRYIIPASALYGGVLMVVADLAGRLINRPSETALGIIFAIIGVPFFLLIASRERRAFK</sequence>
<dbReference type="Gene3D" id="1.10.3470.10">
    <property type="entry name" value="ABC transporter involved in vitamin B12 uptake, BtuC"/>
    <property type="match status" value="1"/>
</dbReference>
<feature type="transmembrane region" description="Helical" evidence="8">
    <location>
        <begin position="169"/>
        <end position="193"/>
    </location>
</feature>
<dbReference type="InterPro" id="IPR037294">
    <property type="entry name" value="ABC_BtuC-like"/>
</dbReference>
<dbReference type="GO" id="GO:0005886">
    <property type="term" value="C:plasma membrane"/>
    <property type="evidence" value="ECO:0007669"/>
    <property type="project" value="UniProtKB-SubCell"/>
</dbReference>
<comment type="subcellular location">
    <subcellularLocation>
        <location evidence="1">Cell membrane</location>
        <topology evidence="1">Multi-pass membrane protein</topology>
    </subcellularLocation>
</comment>
<keyword evidence="3" id="KW-0813">Transport</keyword>
<dbReference type="OrthoDB" id="9811721at2"/>
<dbReference type="GO" id="GO:0033214">
    <property type="term" value="P:siderophore-iron import into cell"/>
    <property type="evidence" value="ECO:0007669"/>
    <property type="project" value="TreeGrafter"/>
</dbReference>
<reference evidence="9 10" key="1">
    <citation type="submission" date="2018-08" db="EMBL/GenBank/DDBJ databases">
        <title>Paenibacillus sp. M4BSY-1, whole genome shotgun sequence.</title>
        <authorList>
            <person name="Tuo L."/>
        </authorList>
    </citation>
    <scope>NUCLEOTIDE SEQUENCE [LARGE SCALE GENOMIC DNA]</scope>
    <source>
        <strain evidence="9 10">M4BSY-1</strain>
    </source>
</reference>
<evidence type="ECO:0000256" key="5">
    <source>
        <dbReference type="ARBA" id="ARBA00022692"/>
    </source>
</evidence>
<dbReference type="RefSeq" id="WP_116047036.1">
    <property type="nucleotide sequence ID" value="NZ_QUBQ01000002.1"/>
</dbReference>
<dbReference type="SUPFAM" id="SSF81345">
    <property type="entry name" value="ABC transporter involved in vitamin B12 uptake, BtuC"/>
    <property type="match status" value="1"/>
</dbReference>
<dbReference type="Proteomes" id="UP000261905">
    <property type="component" value="Unassembled WGS sequence"/>
</dbReference>
<dbReference type="PANTHER" id="PTHR30472:SF1">
    <property type="entry name" value="FE(3+) DICITRATE TRANSPORT SYSTEM PERMEASE PROTEIN FECC-RELATED"/>
    <property type="match status" value="1"/>
</dbReference>
<feature type="transmembrane region" description="Helical" evidence="8">
    <location>
        <begin position="327"/>
        <end position="345"/>
    </location>
</feature>
<accession>A0A371PGR8</accession>
<keyword evidence="6 8" id="KW-1133">Transmembrane helix</keyword>
<evidence type="ECO:0000256" key="6">
    <source>
        <dbReference type="ARBA" id="ARBA00022989"/>
    </source>
</evidence>
<feature type="transmembrane region" description="Helical" evidence="8">
    <location>
        <begin position="25"/>
        <end position="49"/>
    </location>
</feature>
<protein>
    <submittedName>
        <fullName evidence="9">Iron ABC transporter permease</fullName>
    </submittedName>
</protein>
<gene>
    <name evidence="9" type="ORF">DX130_16025</name>
</gene>
<dbReference type="GO" id="GO:0022857">
    <property type="term" value="F:transmembrane transporter activity"/>
    <property type="evidence" value="ECO:0007669"/>
    <property type="project" value="InterPro"/>
</dbReference>
<name>A0A371PGR8_9BACL</name>
<evidence type="ECO:0000256" key="8">
    <source>
        <dbReference type="SAM" id="Phobius"/>
    </source>
</evidence>
<evidence type="ECO:0000256" key="4">
    <source>
        <dbReference type="ARBA" id="ARBA00022475"/>
    </source>
</evidence>
<evidence type="ECO:0000313" key="10">
    <source>
        <dbReference type="Proteomes" id="UP000261905"/>
    </source>
</evidence>
<comment type="similarity">
    <text evidence="2">Belongs to the binding-protein-dependent transport system permease family. FecCD subfamily.</text>
</comment>
<evidence type="ECO:0000313" key="9">
    <source>
        <dbReference type="EMBL" id="REK75139.1"/>
    </source>
</evidence>
<comment type="caution">
    <text evidence="9">The sequence shown here is derived from an EMBL/GenBank/DDBJ whole genome shotgun (WGS) entry which is preliminary data.</text>
</comment>
<dbReference type="EMBL" id="QUBQ01000002">
    <property type="protein sequence ID" value="REK75139.1"/>
    <property type="molecule type" value="Genomic_DNA"/>
</dbReference>
<keyword evidence="4" id="KW-1003">Cell membrane</keyword>
<keyword evidence="5 8" id="KW-0812">Transmembrane</keyword>
<feature type="transmembrane region" description="Helical" evidence="8">
    <location>
        <begin position="136"/>
        <end position="157"/>
    </location>
</feature>
<evidence type="ECO:0000256" key="7">
    <source>
        <dbReference type="ARBA" id="ARBA00023136"/>
    </source>
</evidence>
<feature type="transmembrane region" description="Helical" evidence="8">
    <location>
        <begin position="295"/>
        <end position="315"/>
    </location>
</feature>